<dbReference type="GO" id="GO:1902201">
    <property type="term" value="P:negative regulation of bacterial-type flagellum-dependent cell motility"/>
    <property type="evidence" value="ECO:0007669"/>
    <property type="project" value="TreeGrafter"/>
</dbReference>
<protein>
    <recommendedName>
        <fullName evidence="1">GGDEF domain-containing protein</fullName>
    </recommendedName>
</protein>
<dbReference type="PANTHER" id="PTHR45138:SF9">
    <property type="entry name" value="DIGUANYLATE CYCLASE DGCM-RELATED"/>
    <property type="match status" value="1"/>
</dbReference>
<sequence length="207" mass="23185">MDHQNYLLTYYQGLAQKLISGDISAEQFAGELTQIHLAMEKRVYQDGLAAGFLNNLGFTNFLERELKVIKRIPQLAGVLLALDIDHLKQFNDTLGHIAGDKLIQLYAKVMARHIRESDLKGRLGGDEFAVFLIGSNLENAKVVAERIRADIIEEVKKNFPQLPWEQTISIGIAQVKADDTAEPLRLRADDALYEAKKEKNKVVVAGN</sequence>
<dbReference type="Gene3D" id="3.30.70.270">
    <property type="match status" value="1"/>
</dbReference>
<dbReference type="EMBL" id="MFDH01000032">
    <property type="protein sequence ID" value="OGE34803.1"/>
    <property type="molecule type" value="Genomic_DNA"/>
</dbReference>
<proteinExistence type="predicted"/>
<dbReference type="Pfam" id="PF00990">
    <property type="entry name" value="GGDEF"/>
    <property type="match status" value="1"/>
</dbReference>
<comment type="caution">
    <text evidence="2">The sequence shown here is derived from an EMBL/GenBank/DDBJ whole genome shotgun (WGS) entry which is preliminary data.</text>
</comment>
<dbReference type="GO" id="GO:0052621">
    <property type="term" value="F:diguanylate cyclase activity"/>
    <property type="evidence" value="ECO:0007669"/>
    <property type="project" value="TreeGrafter"/>
</dbReference>
<evidence type="ECO:0000313" key="3">
    <source>
        <dbReference type="Proteomes" id="UP000176405"/>
    </source>
</evidence>
<dbReference type="SMART" id="SM00267">
    <property type="entry name" value="GGDEF"/>
    <property type="match status" value="1"/>
</dbReference>
<dbReference type="InterPro" id="IPR043128">
    <property type="entry name" value="Rev_trsase/Diguanyl_cyclase"/>
</dbReference>
<feature type="domain" description="GGDEF" evidence="1">
    <location>
        <begin position="75"/>
        <end position="207"/>
    </location>
</feature>
<dbReference type="InterPro" id="IPR000160">
    <property type="entry name" value="GGDEF_dom"/>
</dbReference>
<evidence type="ECO:0000259" key="1">
    <source>
        <dbReference type="PROSITE" id="PS50887"/>
    </source>
</evidence>
<dbReference type="Proteomes" id="UP000176405">
    <property type="component" value="Unassembled WGS sequence"/>
</dbReference>
<organism evidence="2 3">
    <name type="scientific">Candidatus Daviesbacteria bacterium RIFCSPHIGHO2_12_FULL_43_11</name>
    <dbReference type="NCBI Taxonomy" id="1797780"/>
    <lineage>
        <taxon>Bacteria</taxon>
        <taxon>Candidatus Daviesiibacteriota</taxon>
    </lineage>
</organism>
<reference evidence="2 3" key="1">
    <citation type="journal article" date="2016" name="Nat. Commun.">
        <title>Thousands of microbial genomes shed light on interconnected biogeochemical processes in an aquifer system.</title>
        <authorList>
            <person name="Anantharaman K."/>
            <person name="Brown C.T."/>
            <person name="Hug L.A."/>
            <person name="Sharon I."/>
            <person name="Castelle C.J."/>
            <person name="Probst A.J."/>
            <person name="Thomas B.C."/>
            <person name="Singh A."/>
            <person name="Wilkins M.J."/>
            <person name="Karaoz U."/>
            <person name="Brodie E.L."/>
            <person name="Williams K.H."/>
            <person name="Hubbard S.S."/>
            <person name="Banfield J.F."/>
        </authorList>
    </citation>
    <scope>NUCLEOTIDE SEQUENCE [LARGE SCALE GENOMIC DNA]</scope>
</reference>
<dbReference type="SUPFAM" id="SSF55073">
    <property type="entry name" value="Nucleotide cyclase"/>
    <property type="match status" value="1"/>
</dbReference>
<evidence type="ECO:0000313" key="2">
    <source>
        <dbReference type="EMBL" id="OGE34803.1"/>
    </source>
</evidence>
<dbReference type="GO" id="GO:0043709">
    <property type="term" value="P:cell adhesion involved in single-species biofilm formation"/>
    <property type="evidence" value="ECO:0007669"/>
    <property type="project" value="TreeGrafter"/>
</dbReference>
<dbReference type="InterPro" id="IPR050469">
    <property type="entry name" value="Diguanylate_Cyclase"/>
</dbReference>
<gene>
    <name evidence="2" type="ORF">A3E45_02405</name>
</gene>
<name>A0A1F5K1N7_9BACT</name>
<dbReference type="STRING" id="1797780.A3E45_02405"/>
<dbReference type="NCBIfam" id="TIGR00254">
    <property type="entry name" value="GGDEF"/>
    <property type="match status" value="1"/>
</dbReference>
<dbReference type="CDD" id="cd01949">
    <property type="entry name" value="GGDEF"/>
    <property type="match status" value="1"/>
</dbReference>
<dbReference type="PROSITE" id="PS50887">
    <property type="entry name" value="GGDEF"/>
    <property type="match status" value="1"/>
</dbReference>
<accession>A0A1F5K1N7</accession>
<dbReference type="AlphaFoldDB" id="A0A1F5K1N7"/>
<dbReference type="InterPro" id="IPR029787">
    <property type="entry name" value="Nucleotide_cyclase"/>
</dbReference>
<dbReference type="PANTHER" id="PTHR45138">
    <property type="entry name" value="REGULATORY COMPONENTS OF SENSORY TRANSDUCTION SYSTEM"/>
    <property type="match status" value="1"/>
</dbReference>
<dbReference type="GO" id="GO:0005886">
    <property type="term" value="C:plasma membrane"/>
    <property type="evidence" value="ECO:0007669"/>
    <property type="project" value="TreeGrafter"/>
</dbReference>